<comment type="pathway">
    <text evidence="3">Protein modification; protein ubiquitination.</text>
</comment>
<dbReference type="AlphaFoldDB" id="A0AAU9JRU0"/>
<dbReference type="Gene3D" id="1.20.120.1750">
    <property type="match status" value="1"/>
</dbReference>
<dbReference type="GO" id="GO:0005737">
    <property type="term" value="C:cytoplasm"/>
    <property type="evidence" value="ECO:0007669"/>
    <property type="project" value="UniProtKB-ARBA"/>
</dbReference>
<evidence type="ECO:0000256" key="3">
    <source>
        <dbReference type="ARBA" id="ARBA00004906"/>
    </source>
</evidence>
<dbReference type="EC" id="2.3.2.31" evidence="4"/>
<organism evidence="17 18">
    <name type="scientific">Blepharisma stoltei</name>
    <dbReference type="NCBI Taxonomy" id="1481888"/>
    <lineage>
        <taxon>Eukaryota</taxon>
        <taxon>Sar</taxon>
        <taxon>Alveolata</taxon>
        <taxon>Ciliophora</taxon>
        <taxon>Postciliodesmatophora</taxon>
        <taxon>Heterotrichea</taxon>
        <taxon>Heterotrichida</taxon>
        <taxon>Blepharismidae</taxon>
        <taxon>Blepharisma</taxon>
    </lineage>
</organism>
<keyword evidence="9 14" id="KW-0863">Zinc-finger</keyword>
<evidence type="ECO:0000256" key="1">
    <source>
        <dbReference type="ARBA" id="ARBA00001798"/>
    </source>
</evidence>
<evidence type="ECO:0000256" key="14">
    <source>
        <dbReference type="PROSITE-ProRule" id="PRU00175"/>
    </source>
</evidence>
<evidence type="ECO:0000256" key="6">
    <source>
        <dbReference type="ARBA" id="ARBA00022692"/>
    </source>
</evidence>
<keyword evidence="6" id="KW-0812">Transmembrane</keyword>
<comment type="subcellular location">
    <subcellularLocation>
        <location evidence="2">Membrane</location>
        <topology evidence="2">Single-pass membrane protein</topology>
    </subcellularLocation>
</comment>
<evidence type="ECO:0000259" key="15">
    <source>
        <dbReference type="PROSITE" id="PS50089"/>
    </source>
</evidence>
<dbReference type="InterPro" id="IPR031127">
    <property type="entry name" value="E3_UB_ligase_RBR"/>
</dbReference>
<evidence type="ECO:0000256" key="11">
    <source>
        <dbReference type="ARBA" id="ARBA00022833"/>
    </source>
</evidence>
<comment type="catalytic activity">
    <reaction evidence="1">
        <text>[E2 ubiquitin-conjugating enzyme]-S-ubiquitinyl-L-cysteine + [acceptor protein]-L-lysine = [E2 ubiquitin-conjugating enzyme]-L-cysteine + [acceptor protein]-N(6)-ubiquitinyl-L-lysine.</text>
        <dbReference type="EC" id="2.3.2.31"/>
    </reaction>
</comment>
<keyword evidence="18" id="KW-1185">Reference proteome</keyword>
<evidence type="ECO:0000256" key="2">
    <source>
        <dbReference type="ARBA" id="ARBA00004167"/>
    </source>
</evidence>
<dbReference type="GO" id="GO:0061630">
    <property type="term" value="F:ubiquitin protein ligase activity"/>
    <property type="evidence" value="ECO:0007669"/>
    <property type="project" value="UniProtKB-EC"/>
</dbReference>
<dbReference type="GO" id="GO:0031090">
    <property type="term" value="C:organelle membrane"/>
    <property type="evidence" value="ECO:0007669"/>
    <property type="project" value="UniProtKB-ARBA"/>
</dbReference>
<dbReference type="FunFam" id="3.30.40.10:FF:000051">
    <property type="entry name" value="RBR-type E3 ubiquitin transferase"/>
    <property type="match status" value="1"/>
</dbReference>
<dbReference type="InterPro" id="IPR001841">
    <property type="entry name" value="Znf_RING"/>
</dbReference>
<keyword evidence="5" id="KW-0808">Transferase</keyword>
<feature type="domain" description="RING-type" evidence="15">
    <location>
        <begin position="151"/>
        <end position="200"/>
    </location>
</feature>
<gene>
    <name evidence="17" type="ORF">BSTOLATCC_MIC40600</name>
</gene>
<dbReference type="PROSITE" id="PS51873">
    <property type="entry name" value="TRIAD"/>
    <property type="match status" value="1"/>
</dbReference>
<dbReference type="InterPro" id="IPR013083">
    <property type="entry name" value="Znf_RING/FYVE/PHD"/>
</dbReference>
<dbReference type="PROSITE" id="PS50089">
    <property type="entry name" value="ZF_RING_2"/>
    <property type="match status" value="2"/>
</dbReference>
<evidence type="ECO:0000313" key="18">
    <source>
        <dbReference type="Proteomes" id="UP001162131"/>
    </source>
</evidence>
<dbReference type="PANTHER" id="PTHR11685">
    <property type="entry name" value="RBR FAMILY RING FINGER AND IBR DOMAIN-CONTAINING"/>
    <property type="match status" value="1"/>
</dbReference>
<feature type="domain" description="RING-type" evidence="15">
    <location>
        <begin position="61"/>
        <end position="107"/>
    </location>
</feature>
<reference evidence="17" key="1">
    <citation type="submission" date="2021-09" db="EMBL/GenBank/DDBJ databases">
        <authorList>
            <consortium name="AG Swart"/>
            <person name="Singh M."/>
            <person name="Singh A."/>
            <person name="Seah K."/>
            <person name="Emmerich C."/>
        </authorList>
    </citation>
    <scope>NUCLEOTIDE SEQUENCE</scope>
    <source>
        <strain evidence="17">ATCC30299</strain>
    </source>
</reference>
<evidence type="ECO:0000256" key="5">
    <source>
        <dbReference type="ARBA" id="ARBA00022679"/>
    </source>
</evidence>
<evidence type="ECO:0000259" key="16">
    <source>
        <dbReference type="PROSITE" id="PS51873"/>
    </source>
</evidence>
<evidence type="ECO:0000256" key="12">
    <source>
        <dbReference type="ARBA" id="ARBA00022989"/>
    </source>
</evidence>
<evidence type="ECO:0000256" key="7">
    <source>
        <dbReference type="ARBA" id="ARBA00022723"/>
    </source>
</evidence>
<evidence type="ECO:0000313" key="17">
    <source>
        <dbReference type="EMBL" id="CAG9326167.1"/>
    </source>
</evidence>
<keyword evidence="13" id="KW-0472">Membrane</keyword>
<dbReference type="SMART" id="SM00184">
    <property type="entry name" value="RING"/>
    <property type="match status" value="3"/>
</dbReference>
<dbReference type="InterPro" id="IPR044066">
    <property type="entry name" value="TRIAD_supradom"/>
</dbReference>
<evidence type="ECO:0000256" key="13">
    <source>
        <dbReference type="ARBA" id="ARBA00023136"/>
    </source>
</evidence>
<dbReference type="GO" id="GO:0008270">
    <property type="term" value="F:zinc ion binding"/>
    <property type="evidence" value="ECO:0007669"/>
    <property type="project" value="UniProtKB-KW"/>
</dbReference>
<dbReference type="InterPro" id="IPR018957">
    <property type="entry name" value="Znf_C3HC4_RING-type"/>
</dbReference>
<dbReference type="InterPro" id="IPR017907">
    <property type="entry name" value="Znf_RING_CS"/>
</dbReference>
<evidence type="ECO:0000256" key="9">
    <source>
        <dbReference type="ARBA" id="ARBA00022771"/>
    </source>
</evidence>
<evidence type="ECO:0000256" key="10">
    <source>
        <dbReference type="ARBA" id="ARBA00022786"/>
    </source>
</evidence>
<dbReference type="GO" id="GO:0016567">
    <property type="term" value="P:protein ubiquitination"/>
    <property type="evidence" value="ECO:0007669"/>
    <property type="project" value="InterPro"/>
</dbReference>
<keyword evidence="10" id="KW-0833">Ubl conjugation pathway</keyword>
<protein>
    <recommendedName>
        <fullName evidence="4">RBR-type E3 ubiquitin transferase</fullName>
        <ecNumber evidence="4">2.3.2.31</ecNumber>
    </recommendedName>
</protein>
<evidence type="ECO:0000256" key="8">
    <source>
        <dbReference type="ARBA" id="ARBA00022737"/>
    </source>
</evidence>
<dbReference type="Gene3D" id="3.30.40.10">
    <property type="entry name" value="Zinc/RING finger domain, C3HC4 (zinc finger)"/>
    <property type="match status" value="2"/>
</dbReference>
<keyword evidence="11" id="KW-0862">Zinc</keyword>
<dbReference type="PROSITE" id="PS00518">
    <property type="entry name" value="ZF_RING_1"/>
    <property type="match status" value="1"/>
</dbReference>
<dbReference type="Pfam" id="PF00097">
    <property type="entry name" value="zf-C3HC4"/>
    <property type="match status" value="1"/>
</dbReference>
<comment type="caution">
    <text evidence="17">The sequence shown here is derived from an EMBL/GenBank/DDBJ whole genome shotgun (WGS) entry which is preliminary data.</text>
</comment>
<proteinExistence type="predicted"/>
<name>A0AAU9JRU0_9CILI</name>
<accession>A0AAU9JRU0</accession>
<sequence length="368" mass="42820">MKPKKRQNQANIPHRNKIEKELKVLDENPNEIRVLKQKPQAKAHLKIKTAKLEPNQNYVQCSTCLKLSKLIAESSCEHSQCSNCFRKYLISLKLSILEENIPCSVCKSKLPMQYIYNILGNKESFEKIQADVLNREYAQYDEPREVPKFQCLICLENFNIDQGITLSCDHRYCTNCIKGHIESLINEGKVTEEDMKCPQCPAPITPQEVEGNASKDNFNRYLEFSMRKFKPKGKNLFFKQCFKCDAPMEISVNVKEIICPGCHRVYCPQCNNKHTGMTCEEFEKSKEDKKKQEEIPKIEDMVRCPKCRNGILKESGCNFMLCRYPDCRKTYFCFLCGKQLQKKHHYSHYKKSGPFGNSCNTQDRIKDD</sequence>
<feature type="domain" description="RING-type" evidence="16">
    <location>
        <begin position="147"/>
        <end position="356"/>
    </location>
</feature>
<keyword evidence="8" id="KW-0677">Repeat</keyword>
<evidence type="ECO:0000256" key="4">
    <source>
        <dbReference type="ARBA" id="ARBA00012251"/>
    </source>
</evidence>
<dbReference type="Proteomes" id="UP001162131">
    <property type="component" value="Unassembled WGS sequence"/>
</dbReference>
<keyword evidence="12" id="KW-1133">Transmembrane helix</keyword>
<keyword evidence="7" id="KW-0479">Metal-binding</keyword>
<dbReference type="SUPFAM" id="SSF57850">
    <property type="entry name" value="RING/U-box"/>
    <property type="match status" value="4"/>
</dbReference>
<dbReference type="EMBL" id="CAJZBQ010000040">
    <property type="protein sequence ID" value="CAG9326167.1"/>
    <property type="molecule type" value="Genomic_DNA"/>
</dbReference>